<dbReference type="PANTHER" id="PTHR37908">
    <property type="entry name" value="TRANSMEMBRANE PROTEIN"/>
    <property type="match status" value="1"/>
</dbReference>
<feature type="region of interest" description="Disordered" evidence="1">
    <location>
        <begin position="59"/>
        <end position="81"/>
    </location>
</feature>
<organism evidence="3 5">
    <name type="scientific">Ilex paraguariensis</name>
    <name type="common">yerba mate</name>
    <dbReference type="NCBI Taxonomy" id="185542"/>
    <lineage>
        <taxon>Eukaryota</taxon>
        <taxon>Viridiplantae</taxon>
        <taxon>Streptophyta</taxon>
        <taxon>Embryophyta</taxon>
        <taxon>Tracheophyta</taxon>
        <taxon>Spermatophyta</taxon>
        <taxon>Magnoliopsida</taxon>
        <taxon>eudicotyledons</taxon>
        <taxon>Gunneridae</taxon>
        <taxon>Pentapetalae</taxon>
        <taxon>asterids</taxon>
        <taxon>campanulids</taxon>
        <taxon>Aquifoliales</taxon>
        <taxon>Aquifoliaceae</taxon>
        <taxon>Ilex</taxon>
    </lineage>
</organism>
<dbReference type="EMBL" id="CAUOFW020005624">
    <property type="protein sequence ID" value="CAK9170983.1"/>
    <property type="molecule type" value="Genomic_DNA"/>
</dbReference>
<accession>A0ABC8TU16</accession>
<name>A0ABC8TU16_9AQUA</name>
<protein>
    <submittedName>
        <fullName evidence="3">Uncharacterized protein</fullName>
    </submittedName>
</protein>
<comment type="caution">
    <text evidence="3">The sequence shown here is derived from an EMBL/GenBank/DDBJ whole genome shotgun (WGS) entry which is preliminary data.</text>
</comment>
<proteinExistence type="predicted"/>
<dbReference type="EMBL" id="CAUOFW020009501">
    <property type="protein sequence ID" value="CAK9186079.1"/>
    <property type="molecule type" value="Genomic_DNA"/>
</dbReference>
<evidence type="ECO:0000256" key="2">
    <source>
        <dbReference type="SAM" id="SignalP"/>
    </source>
</evidence>
<gene>
    <name evidence="3" type="ORF">ILEXP_LOCUS40508</name>
    <name evidence="4" type="ORF">ILEXP_LOCUS56558</name>
</gene>
<dbReference type="AlphaFoldDB" id="A0ABC8TU16"/>
<sequence length="81" mass="8538">MGRSRFLAVLVLSTLLILSSSHGFGRELMETSGGGESATTALLEENAGGESREMTEVLDYVDPGPNTNPKSGLLPPPSPHR</sequence>
<dbReference type="Proteomes" id="UP001642360">
    <property type="component" value="Unassembled WGS sequence"/>
</dbReference>
<reference evidence="3 5" key="1">
    <citation type="submission" date="2024-02" db="EMBL/GenBank/DDBJ databases">
        <authorList>
            <person name="Vignale AGUSTIN F."/>
            <person name="Sosa J E."/>
            <person name="Modenutti C."/>
        </authorList>
    </citation>
    <scope>NUCLEOTIDE SEQUENCE [LARGE SCALE GENOMIC DNA]</scope>
</reference>
<keyword evidence="5" id="KW-1185">Reference proteome</keyword>
<feature type="chain" id="PRO_5044721017" evidence="2">
    <location>
        <begin position="22"/>
        <end position="81"/>
    </location>
</feature>
<feature type="signal peptide" evidence="2">
    <location>
        <begin position="1"/>
        <end position="21"/>
    </location>
</feature>
<evidence type="ECO:0000313" key="5">
    <source>
        <dbReference type="Proteomes" id="UP001642360"/>
    </source>
</evidence>
<evidence type="ECO:0000313" key="3">
    <source>
        <dbReference type="EMBL" id="CAK9170983.1"/>
    </source>
</evidence>
<evidence type="ECO:0000313" key="4">
    <source>
        <dbReference type="EMBL" id="CAK9186079.1"/>
    </source>
</evidence>
<evidence type="ECO:0000256" key="1">
    <source>
        <dbReference type="SAM" id="MobiDB-lite"/>
    </source>
</evidence>
<dbReference type="PANTHER" id="PTHR37908:SF3">
    <property type="entry name" value="TRANSMEMBRANE PROTEIN"/>
    <property type="match status" value="1"/>
</dbReference>
<keyword evidence="2" id="KW-0732">Signal</keyword>